<dbReference type="Pfam" id="PF00775">
    <property type="entry name" value="Dioxygenase_C"/>
    <property type="match status" value="1"/>
</dbReference>
<dbReference type="InterPro" id="IPR015889">
    <property type="entry name" value="Intradiol_dOase_core"/>
</dbReference>
<keyword evidence="3" id="KW-0560">Oxidoreductase</keyword>
<evidence type="ECO:0000313" key="6">
    <source>
        <dbReference type="Proteomes" id="UP001597112"/>
    </source>
</evidence>
<proteinExistence type="inferred from homology"/>
<dbReference type="PANTHER" id="PTHR33711:SF7">
    <property type="entry name" value="INTRADIOL RING-CLEAVAGE DIOXYGENASES DOMAIN-CONTAINING PROTEIN-RELATED"/>
    <property type="match status" value="1"/>
</dbReference>
<organism evidence="5 6">
    <name type="scientific">Ohtaekwangia kribbensis</name>
    <dbReference type="NCBI Taxonomy" id="688913"/>
    <lineage>
        <taxon>Bacteria</taxon>
        <taxon>Pseudomonadati</taxon>
        <taxon>Bacteroidota</taxon>
        <taxon>Cytophagia</taxon>
        <taxon>Cytophagales</taxon>
        <taxon>Fulvivirgaceae</taxon>
        <taxon>Ohtaekwangia</taxon>
    </lineage>
</organism>
<dbReference type="PANTHER" id="PTHR33711">
    <property type="entry name" value="DIOXYGENASE, PUTATIVE (AFU_ORTHOLOGUE AFUA_2G02910)-RELATED"/>
    <property type="match status" value="1"/>
</dbReference>
<evidence type="ECO:0000313" key="5">
    <source>
        <dbReference type="EMBL" id="MFD0998225.1"/>
    </source>
</evidence>
<keyword evidence="2 5" id="KW-0223">Dioxygenase</keyword>
<dbReference type="EMBL" id="JBHTKA010000001">
    <property type="protein sequence ID" value="MFD0998225.1"/>
    <property type="molecule type" value="Genomic_DNA"/>
</dbReference>
<sequence length="210" mass="23572">MKTITITFYILIVLGIPACTQPPDTRGSRPVGDGCEGCEAIFEYGKTVLTSTDTLPDYHESGPKMIVSGTIYQSDGRTPAKDIILYIYHTDQKGYYSTRGNEKGWAKRHGYIRGWIKTGADGKYTFYTLKPAPYPGENIPAHIHPVIKEPGIQEYWIDEYLFEDDPLLSPAERNQQKKRGGNGIITLTRNKQGILICQRNIILGKNIPGY</sequence>
<protein>
    <submittedName>
        <fullName evidence="5">Intradiol ring-cleavage dioxygenase</fullName>
    </submittedName>
</protein>
<dbReference type="RefSeq" id="WP_377574561.1">
    <property type="nucleotide sequence ID" value="NZ_JBHTKA010000001.1"/>
</dbReference>
<evidence type="ECO:0000256" key="2">
    <source>
        <dbReference type="ARBA" id="ARBA00022964"/>
    </source>
</evidence>
<feature type="domain" description="Intradiol ring-cleavage dioxygenases" evidence="4">
    <location>
        <begin position="55"/>
        <end position="169"/>
    </location>
</feature>
<evidence type="ECO:0000256" key="1">
    <source>
        <dbReference type="ARBA" id="ARBA00007825"/>
    </source>
</evidence>
<reference evidence="6" key="1">
    <citation type="journal article" date="2019" name="Int. J. Syst. Evol. Microbiol.">
        <title>The Global Catalogue of Microorganisms (GCM) 10K type strain sequencing project: providing services to taxonomists for standard genome sequencing and annotation.</title>
        <authorList>
            <consortium name="The Broad Institute Genomics Platform"/>
            <consortium name="The Broad Institute Genome Sequencing Center for Infectious Disease"/>
            <person name="Wu L."/>
            <person name="Ma J."/>
        </authorList>
    </citation>
    <scope>NUCLEOTIDE SEQUENCE [LARGE SCALE GENOMIC DNA]</scope>
    <source>
        <strain evidence="6">CCUG 58938</strain>
    </source>
</reference>
<dbReference type="InterPro" id="IPR000627">
    <property type="entry name" value="Intradiol_dOase_C"/>
</dbReference>
<dbReference type="Gene3D" id="2.60.130.10">
    <property type="entry name" value="Aromatic compound dioxygenase"/>
    <property type="match status" value="1"/>
</dbReference>
<comment type="caution">
    <text evidence="5">The sequence shown here is derived from an EMBL/GenBank/DDBJ whole genome shotgun (WGS) entry which is preliminary data.</text>
</comment>
<accession>A0ABW3JWZ2</accession>
<evidence type="ECO:0000259" key="4">
    <source>
        <dbReference type="Pfam" id="PF00775"/>
    </source>
</evidence>
<dbReference type="InterPro" id="IPR050770">
    <property type="entry name" value="Intradiol_RC_Dioxygenase"/>
</dbReference>
<gene>
    <name evidence="5" type="ORF">ACFQ21_02865</name>
</gene>
<dbReference type="Proteomes" id="UP001597112">
    <property type="component" value="Unassembled WGS sequence"/>
</dbReference>
<evidence type="ECO:0000256" key="3">
    <source>
        <dbReference type="ARBA" id="ARBA00023002"/>
    </source>
</evidence>
<comment type="similarity">
    <text evidence="1">Belongs to the intradiol ring-cleavage dioxygenase family.</text>
</comment>
<dbReference type="SUPFAM" id="SSF49482">
    <property type="entry name" value="Aromatic compound dioxygenase"/>
    <property type="match status" value="1"/>
</dbReference>
<dbReference type="GO" id="GO:0051213">
    <property type="term" value="F:dioxygenase activity"/>
    <property type="evidence" value="ECO:0007669"/>
    <property type="project" value="UniProtKB-KW"/>
</dbReference>
<keyword evidence="6" id="KW-1185">Reference proteome</keyword>
<name>A0ABW3JWZ2_9BACT</name>